<comment type="similarity">
    <text evidence="2">Belongs to the WD repeat mio family.</text>
</comment>
<dbReference type="CDD" id="cd03359">
    <property type="entry name" value="LbH_Dynactin_5"/>
    <property type="match status" value="1"/>
</dbReference>
<sequence>MEGQLVLYDPSEYIVTSQGNTISRKAKTNGTQNIILTGNSILMNDCILRGDLAYIRMGKYCIIREASIIRPPYKYFSKGFTYFSVHFGDYVLIEKGCVIVAAYVGSFIHIGEDSIIGQNCVIKDCCFIQPGSVLMPDTVVPPFSIVGGNPARVLAEWPPTCQSLMIDACTSFFDNFQPESKYWTILSHQSFRIEFDAYFCMQSNSFSSTKAMNPTIKWLNSSDDGQTSMLFLLDSDSYSLYRVEKQCKAGSAVSASFSIDPVSVCSPLLPGGTRQEQELVRSFALDHTGENRLAIGFTNGRINIVSANIDPGIKYLRGEDIREAQKSITFLDWNFTDSSRLCAAYERSRGADHAVVVYDLNRSLRNVREVPMSVFEANFAEKVLGVCWFKEDPNLLLIGGTRGIRIADIREHGSFHSTLSVQNPLMGFCSEPNHGHRFACHAHNTVFVYDRRYLSSSPLHEIEACSSAKALNKLSWHRRRLFHLTALAKDSGNLFHLSISSAAFAEQQNNLAGPADPSEIYRHLDPSQRNGLDAAEHSYAVHLYSVPEVNALASFDWHPTVSERLALFSAQEKRMVHSQTIAAPKRICIINLREDVTSAIGAGGDFVISGGRKLNFESSDRFLSESAENSNIVDMEKLFKRRILAGYGYGNTLNPSSTLLEYSRKAIEEDPLASEDLRFCWDWLWMLFQSSDASEVQKNYGTIFAGVKHILKGTKSSSTIKQDEITYRNRIFVNEKRLKILRMCNWPNYAVRDECKARFDEIAEQGGGVSGITRAAALALFSVQGLLSKEHLTHLSEYTHSREFAETTGHSADFVANYQRMAETVLNVLQKYDGVRVPDYENVCEKLVGDDYLLAIVKFLARRDKIYNRIYNEIFESKMALKDKLAFAAIHMDDDFLGTALEKLVDRLTSERPLSALLVIGLDDQPESHQLLHRYLDQTGDLQTVSLLLATGNCFRKCAMLQGTTVTSSVGVKASELLERAIESEARGNLRRKSLHCFRDYVQLLNRWKFWLVKTFICLFLRPKNGTGEIDRSKVTSVQAVIACNFCALPIYPTIAERIESLRVYTPKIASFSRRLGPNSRTRTMSCLCRKPLPKCVICRKHLGNALEPESGQCDEGNAASVIDHWVVWCSSCSHGGHLAHVRDWFSEYPMCAASGCECNCVKRDHQLRDELIGSSFGMGEECQ</sequence>
<reference evidence="10" key="1">
    <citation type="submission" date="2022-11" db="UniProtKB">
        <authorList>
            <consortium name="WormBaseParasite"/>
        </authorList>
    </citation>
    <scope>IDENTIFICATION</scope>
</reference>
<evidence type="ECO:0000313" key="9">
    <source>
        <dbReference type="Proteomes" id="UP000887572"/>
    </source>
</evidence>
<keyword evidence="3" id="KW-0963">Cytoplasm</keyword>
<dbReference type="Gene3D" id="2.160.10.10">
    <property type="entry name" value="Hexapeptide repeat proteins"/>
    <property type="match status" value="1"/>
</dbReference>
<feature type="domain" description="MIOS-like alpha-solenoid" evidence="8">
    <location>
        <begin position="640"/>
        <end position="890"/>
    </location>
</feature>
<dbReference type="PANTHER" id="PTHR46126">
    <property type="entry name" value="DYNACTIN SUBUNIT 5"/>
    <property type="match status" value="1"/>
</dbReference>
<dbReference type="CDD" id="cd16691">
    <property type="entry name" value="mRING-H2-C3H3C2_Mio"/>
    <property type="match status" value="1"/>
</dbReference>
<dbReference type="InterPro" id="IPR047125">
    <property type="entry name" value="DCTN5"/>
</dbReference>
<dbReference type="InterPro" id="IPR031488">
    <property type="entry name" value="Zn_ribbon_mio"/>
</dbReference>
<comment type="similarity">
    <text evidence="5">Belongs to the dynactin subunits 5/6 family. Dynactin subunit 5 subfamily.</text>
</comment>
<dbReference type="SUPFAM" id="SSF50978">
    <property type="entry name" value="WD40 repeat-like"/>
    <property type="match status" value="1"/>
</dbReference>
<dbReference type="GO" id="GO:0005869">
    <property type="term" value="C:dynactin complex"/>
    <property type="evidence" value="ECO:0007669"/>
    <property type="project" value="TreeGrafter"/>
</dbReference>
<dbReference type="Pfam" id="PF21711">
    <property type="entry name" value="DCTN5"/>
    <property type="match status" value="1"/>
</dbReference>
<evidence type="ECO:0000256" key="3">
    <source>
        <dbReference type="ARBA" id="ARBA00022490"/>
    </source>
</evidence>
<accession>A0A914HAB6</accession>
<comment type="subcellular location">
    <subcellularLocation>
        <location evidence="1">Cytoplasm</location>
        <location evidence="1">Cytoskeleton</location>
    </subcellularLocation>
</comment>
<dbReference type="InterPro" id="IPR049092">
    <property type="entry name" value="MIOS_a-sol"/>
</dbReference>
<name>A0A914HAB6_GLORO</name>
<dbReference type="InterPro" id="IPR011004">
    <property type="entry name" value="Trimer_LpxA-like_sf"/>
</dbReference>
<protein>
    <recommendedName>
        <fullName evidence="6">Dynactin subunit 5</fullName>
    </recommendedName>
</protein>
<proteinExistence type="inferred from homology"/>
<evidence type="ECO:0000256" key="5">
    <source>
        <dbReference type="ARBA" id="ARBA00034706"/>
    </source>
</evidence>
<dbReference type="SUPFAM" id="SSF51161">
    <property type="entry name" value="Trimeric LpxA-like enzymes"/>
    <property type="match status" value="1"/>
</dbReference>
<dbReference type="AlphaFoldDB" id="A0A914HAB6"/>
<evidence type="ECO:0000256" key="6">
    <source>
        <dbReference type="ARBA" id="ARBA00034865"/>
    </source>
</evidence>
<evidence type="ECO:0000313" key="10">
    <source>
        <dbReference type="WBParaSite" id="Gr19_v10_g1525.t1"/>
    </source>
</evidence>
<dbReference type="Pfam" id="PF17034">
    <property type="entry name" value="zinc_ribbon_16"/>
    <property type="match status" value="1"/>
</dbReference>
<dbReference type="InterPro" id="IPR015943">
    <property type="entry name" value="WD40/YVTN_repeat-like_dom_sf"/>
</dbReference>
<evidence type="ECO:0000256" key="2">
    <source>
        <dbReference type="ARBA" id="ARBA00009713"/>
    </source>
</evidence>
<keyword evidence="4" id="KW-0206">Cytoskeleton</keyword>
<keyword evidence="9" id="KW-1185">Reference proteome</keyword>
<dbReference type="PANTHER" id="PTHR46126:SF1">
    <property type="entry name" value="DYNACTIN SUBUNIT 5"/>
    <property type="match status" value="1"/>
</dbReference>
<dbReference type="Proteomes" id="UP000887572">
    <property type="component" value="Unplaced"/>
</dbReference>
<evidence type="ECO:0000256" key="1">
    <source>
        <dbReference type="ARBA" id="ARBA00004245"/>
    </source>
</evidence>
<evidence type="ECO:0000259" key="8">
    <source>
        <dbReference type="Pfam" id="PF21719"/>
    </source>
</evidence>
<dbReference type="InterPro" id="IPR036322">
    <property type="entry name" value="WD40_repeat_dom_sf"/>
</dbReference>
<dbReference type="WBParaSite" id="Gr19_v10_g1525.t1">
    <property type="protein sequence ID" value="Gr19_v10_g1525.t1"/>
    <property type="gene ID" value="Gr19_v10_g1525"/>
</dbReference>
<evidence type="ECO:0000256" key="4">
    <source>
        <dbReference type="ARBA" id="ARBA00023212"/>
    </source>
</evidence>
<evidence type="ECO:0000259" key="7">
    <source>
        <dbReference type="Pfam" id="PF17034"/>
    </source>
</evidence>
<organism evidence="9 10">
    <name type="scientific">Globodera rostochiensis</name>
    <name type="common">Golden nematode worm</name>
    <name type="synonym">Heterodera rostochiensis</name>
    <dbReference type="NCBI Taxonomy" id="31243"/>
    <lineage>
        <taxon>Eukaryota</taxon>
        <taxon>Metazoa</taxon>
        <taxon>Ecdysozoa</taxon>
        <taxon>Nematoda</taxon>
        <taxon>Chromadorea</taxon>
        <taxon>Rhabditida</taxon>
        <taxon>Tylenchina</taxon>
        <taxon>Tylenchomorpha</taxon>
        <taxon>Tylenchoidea</taxon>
        <taxon>Heteroderidae</taxon>
        <taxon>Heteroderinae</taxon>
        <taxon>Globodera</taxon>
    </lineage>
</organism>
<feature type="domain" description="GATOR2 complex protein MIO zinc-ribbon like" evidence="7">
    <location>
        <begin position="1044"/>
        <end position="1163"/>
    </location>
</feature>
<dbReference type="Gene3D" id="2.130.10.10">
    <property type="entry name" value="YVTN repeat-like/Quinoprotein amine dehydrogenase"/>
    <property type="match status" value="1"/>
</dbReference>
<dbReference type="Pfam" id="PF21720">
    <property type="entry name" value="MIOS_WD40"/>
    <property type="match status" value="1"/>
</dbReference>
<dbReference type="Pfam" id="PF21719">
    <property type="entry name" value="MIOS_a-sol"/>
    <property type="match status" value="1"/>
</dbReference>